<gene>
    <name evidence="2" type="ORF">ACEWY4_026480</name>
</gene>
<dbReference type="Pfam" id="PF18701">
    <property type="entry name" value="DUF5641"/>
    <property type="match status" value="1"/>
</dbReference>
<dbReference type="Pfam" id="PF05380">
    <property type="entry name" value="Peptidase_A17"/>
    <property type="match status" value="1"/>
</dbReference>
<dbReference type="InterPro" id="IPR012337">
    <property type="entry name" value="RNaseH-like_sf"/>
</dbReference>
<feature type="domain" description="Integrase catalytic" evidence="1">
    <location>
        <begin position="1366"/>
        <end position="1554"/>
    </location>
</feature>
<dbReference type="Gene3D" id="1.10.340.70">
    <property type="match status" value="1"/>
</dbReference>
<dbReference type="SUPFAM" id="SSF53098">
    <property type="entry name" value="Ribonuclease H-like"/>
    <property type="match status" value="1"/>
</dbReference>
<dbReference type="InterPro" id="IPR043128">
    <property type="entry name" value="Rev_trsase/Diguanyl_cyclase"/>
</dbReference>
<dbReference type="Gene3D" id="3.30.70.270">
    <property type="match status" value="1"/>
</dbReference>
<dbReference type="InterPro" id="IPR001584">
    <property type="entry name" value="Integrase_cat-core"/>
</dbReference>
<dbReference type="PROSITE" id="PS50994">
    <property type="entry name" value="INTEGRASE"/>
    <property type="match status" value="1"/>
</dbReference>
<reference evidence="2 3" key="1">
    <citation type="submission" date="2024-09" db="EMBL/GenBank/DDBJ databases">
        <title>A chromosome-level genome assembly of Gray's grenadier anchovy, Coilia grayii.</title>
        <authorList>
            <person name="Fu Z."/>
        </authorList>
    </citation>
    <scope>NUCLEOTIDE SEQUENCE [LARGE SCALE GENOMIC DNA]</scope>
    <source>
        <strain evidence="2">G4</strain>
        <tissue evidence="2">Muscle</tissue>
    </source>
</reference>
<name>A0ABD1IXR6_9TELE</name>
<dbReference type="Pfam" id="PF17921">
    <property type="entry name" value="Integrase_H2C2"/>
    <property type="match status" value="1"/>
</dbReference>
<dbReference type="InterPro" id="IPR008042">
    <property type="entry name" value="Retrotrans_Pao"/>
</dbReference>
<sequence>MVMLYNTEPLLRLLSSVLKEIPLTWMTVSIICNSTLGANLEALSLVFLHMDPIVGYKEAKKQLEIQFGNRFKIASAYMTKALNWPVIRPEDGSGLRSYALFLRSCYHTMQDIDGLRELENSTNLRHITSKLPFRLRDKWRAHVCSIQDKTHRVTYKDLVDFIERHCRAMLDPVFGDLSNTVGVEAKGVVKPKAQTVVSKPTGRTSFATTVAHVSDAKDGESRGQKQKIAFERPCLFCEKNHTFENCELFQRKPNADRIKFLKTNGMCFGCLIRGHMSKMCKNRMTCGKCSLSHPTVLHIHTGKQKDDGTGDHVLPASKPLSSAMVSVSEDDLQAGELKQCTLAIVPVKVKMFNSDKIIHTYAFLDPGSSATFCTDSLKRKLNTCGKNCTILLRTMGQEKPVSSSVVSGLEISNMEGQKFHKLPEVYTQTKLPVSKHHIPKQETIHKWQYLHEVKIPQLDADIELLIGTNAAKLMEPWKIINSRGTGPYAVKTSLGWVINGLMQETTCEMKGSHACTVVNRISVATLNDLLMKQYHHDFPELKAEEKTEMSVADKQFMSIMESSKELRNGHYYLPLPFKGNDVTMPNNYQQAHQRVLSLKGKLERNAQYHNEYTAFLEGVIEKDYAEIVPPDELEAQSGKVWYIPHHGVHHPKKGTLRVVFDCSASFQGISLNSALIQGPNLTSNLVGVLLRFRQEPVALMADIEGMFHQVRVVEKHVDFLRFLWWPHGDTSQPIKEYRMTVHIFGATSSPSCANFALRQTAEDFKDIFSRETMETIKCNFYVDDCLKSVMTDADAIMMCRELESACLMGGFRLHKWISNSRNVLMSIPQADRAKEVKDLDLESSDLPVERSLGIQWHVERDQLTFAVSHKDQPYTRRGLLSVISSVYDPLGFICPFVLTAKNILQDLCRQNYAWDKELPAHYVQMWQEWLNGLSHIRELAVSRCMKPMNFGQVTSAQLHHFSDASESGYGCVSYLRLENIKQEVHISFAMGKSRVAPLKQMTMPRLELTAAVLAVRVDALNKAELQLTLDESIFWSDSTTVLKYVKNENKRFKTFVANRVSTIREMTRVQQWRHIDTRLNPADCASRGLKASALLYSTTWLNGPVFLRLQESEWPYSNPVPQQCDDGDVEVRKDVVIMATISKEQNPARDFIQYHSKWSKLVKAVAWMLKLKHILLHLSQKRKEMMLNVDVKDSDEKKPCKMKDKTQFRTKCMKVQPSSLDDLKAAEHAIIQFAQYESYSEEMENLQKGNIHVSRQSTIRKLDPVLQDGLLHTGGRLSRMAMPEDQKHPVILPKHHHVSKLVLKHIHEQLGHCGRNHMLSKLRQRYWIPAANALVRKICSECVLCRRQHANLGEQKMADLPTERVTPDLPPFTFVGADFFGPIIVKRGRSDVKRYGVIFTCLTTRAAHLEIAGSLDTDSCINAIRRFISRRGQVKQIRSDNGTNLTSADKELKNAIKEWNQSNKLQVALQQKGIQWTYNPPAASHFGVIWERLIKQIKQILMSITREQTLDDESLHTFICEVEAILNSRPLTTASDSPSDLEPLTPNHLLLLKGQPVLPPGLFQKSDLYTGKRWKQVQYLSDLFWKRWVREYLPSLQERQKWFKQKRNYVCGDIVLIADPNAPRGSWMLGRVIDTYKDSKGIVRSVSLKTKTNIIDRPITKLCLLLENDM</sequence>
<evidence type="ECO:0000313" key="2">
    <source>
        <dbReference type="EMBL" id="KAL2078795.1"/>
    </source>
</evidence>
<dbReference type="InterPro" id="IPR043502">
    <property type="entry name" value="DNA/RNA_pol_sf"/>
</dbReference>
<evidence type="ECO:0000313" key="3">
    <source>
        <dbReference type="Proteomes" id="UP001591681"/>
    </source>
</evidence>
<dbReference type="PANTHER" id="PTHR47331:SF1">
    <property type="entry name" value="GAG-LIKE PROTEIN"/>
    <property type="match status" value="1"/>
</dbReference>
<dbReference type="Proteomes" id="UP001591681">
    <property type="component" value="Unassembled WGS sequence"/>
</dbReference>
<dbReference type="CDD" id="cd01644">
    <property type="entry name" value="RT_pepA17"/>
    <property type="match status" value="1"/>
</dbReference>
<dbReference type="InterPro" id="IPR041588">
    <property type="entry name" value="Integrase_H2C2"/>
</dbReference>
<proteinExistence type="predicted"/>
<dbReference type="InterPro" id="IPR040676">
    <property type="entry name" value="DUF5641"/>
</dbReference>
<dbReference type="EMBL" id="JBHFQA010000023">
    <property type="protein sequence ID" value="KAL2078795.1"/>
    <property type="molecule type" value="Genomic_DNA"/>
</dbReference>
<comment type="caution">
    <text evidence="2">The sequence shown here is derived from an EMBL/GenBank/DDBJ whole genome shotgun (WGS) entry which is preliminary data.</text>
</comment>
<dbReference type="Gene3D" id="3.10.10.10">
    <property type="entry name" value="HIV Type 1 Reverse Transcriptase, subunit A, domain 1"/>
    <property type="match status" value="1"/>
</dbReference>
<dbReference type="SUPFAM" id="SSF56672">
    <property type="entry name" value="DNA/RNA polymerases"/>
    <property type="match status" value="1"/>
</dbReference>
<organism evidence="2 3">
    <name type="scientific">Coilia grayii</name>
    <name type="common">Gray's grenadier anchovy</name>
    <dbReference type="NCBI Taxonomy" id="363190"/>
    <lineage>
        <taxon>Eukaryota</taxon>
        <taxon>Metazoa</taxon>
        <taxon>Chordata</taxon>
        <taxon>Craniata</taxon>
        <taxon>Vertebrata</taxon>
        <taxon>Euteleostomi</taxon>
        <taxon>Actinopterygii</taxon>
        <taxon>Neopterygii</taxon>
        <taxon>Teleostei</taxon>
        <taxon>Clupei</taxon>
        <taxon>Clupeiformes</taxon>
        <taxon>Clupeoidei</taxon>
        <taxon>Engraulidae</taxon>
        <taxon>Coilinae</taxon>
        <taxon>Coilia</taxon>
    </lineage>
</organism>
<dbReference type="InterPro" id="IPR036397">
    <property type="entry name" value="RNaseH_sf"/>
</dbReference>
<dbReference type="GO" id="GO:0006259">
    <property type="term" value="P:DNA metabolic process"/>
    <property type="evidence" value="ECO:0007669"/>
    <property type="project" value="UniProtKB-ARBA"/>
</dbReference>
<keyword evidence="3" id="KW-1185">Reference proteome</keyword>
<protein>
    <recommendedName>
        <fullName evidence="1">Integrase catalytic domain-containing protein</fullName>
    </recommendedName>
</protein>
<evidence type="ECO:0000259" key="1">
    <source>
        <dbReference type="PROSITE" id="PS50994"/>
    </source>
</evidence>
<dbReference type="PANTHER" id="PTHR47331">
    <property type="entry name" value="PHD-TYPE DOMAIN-CONTAINING PROTEIN"/>
    <property type="match status" value="1"/>
</dbReference>
<dbReference type="Gene3D" id="3.30.420.10">
    <property type="entry name" value="Ribonuclease H-like superfamily/Ribonuclease H"/>
    <property type="match status" value="1"/>
</dbReference>
<accession>A0ABD1IXR6</accession>